<evidence type="ECO:0000256" key="9">
    <source>
        <dbReference type="PROSITE-ProRule" id="PRU01091"/>
    </source>
</evidence>
<keyword evidence="3" id="KW-0902">Two-component regulatory system</keyword>
<keyword evidence="4" id="KW-0805">Transcription regulation</keyword>
<dbReference type="GO" id="GO:0006355">
    <property type="term" value="P:regulation of DNA-templated transcription"/>
    <property type="evidence" value="ECO:0007669"/>
    <property type="project" value="InterPro"/>
</dbReference>
<sequence length="227" mass="26422">MKEFILIVDDDEDIRKLLGIYLGNEGYRYLACENAAQALEVLEHYQVDLILLDVMMPGIDGIDACLRIREKNKMPIIFMSAKSEDMDIIQGLTVGGDDYVTKPFKPVELLTRIKAQLRRYKQYNETEHPVHTIQADDLTVDMESRQAWVSGLEVRLTRKEYDILEYMLRNKGQVLSMAQIYEAVWHEEFFQAENAVMMHIANLRSKLNWDGAHPDFIKTCWGRGYQI</sequence>
<dbReference type="SUPFAM" id="SSF52172">
    <property type="entry name" value="CheY-like"/>
    <property type="match status" value="1"/>
</dbReference>
<dbReference type="FunFam" id="3.40.50.2300:FF:000001">
    <property type="entry name" value="DNA-binding response regulator PhoB"/>
    <property type="match status" value="1"/>
</dbReference>
<dbReference type="AlphaFoldDB" id="A0A2K4ZIT8"/>
<dbReference type="GO" id="GO:0005829">
    <property type="term" value="C:cytosol"/>
    <property type="evidence" value="ECO:0007669"/>
    <property type="project" value="TreeGrafter"/>
</dbReference>
<dbReference type="SMART" id="SM00448">
    <property type="entry name" value="REC"/>
    <property type="match status" value="1"/>
</dbReference>
<evidence type="ECO:0000313" key="12">
    <source>
        <dbReference type="EMBL" id="SOY30397.1"/>
    </source>
</evidence>
<keyword evidence="13" id="KW-1185">Reference proteome</keyword>
<evidence type="ECO:0000256" key="7">
    <source>
        <dbReference type="ARBA" id="ARBA00024867"/>
    </source>
</evidence>
<organism evidence="12 13">
    <name type="scientific">Acetatifactor muris</name>
    <dbReference type="NCBI Taxonomy" id="879566"/>
    <lineage>
        <taxon>Bacteria</taxon>
        <taxon>Bacillati</taxon>
        <taxon>Bacillota</taxon>
        <taxon>Clostridia</taxon>
        <taxon>Lachnospirales</taxon>
        <taxon>Lachnospiraceae</taxon>
        <taxon>Acetatifactor</taxon>
    </lineage>
</organism>
<evidence type="ECO:0000256" key="2">
    <source>
        <dbReference type="ARBA" id="ARBA00022553"/>
    </source>
</evidence>
<dbReference type="PROSITE" id="PS50110">
    <property type="entry name" value="RESPONSE_REGULATORY"/>
    <property type="match status" value="1"/>
</dbReference>
<evidence type="ECO:0000256" key="3">
    <source>
        <dbReference type="ARBA" id="ARBA00023012"/>
    </source>
</evidence>
<dbReference type="InterPro" id="IPR001789">
    <property type="entry name" value="Sig_transdc_resp-reg_receiver"/>
</dbReference>
<dbReference type="FunFam" id="1.10.10.10:FF:000018">
    <property type="entry name" value="DNA-binding response regulator ResD"/>
    <property type="match status" value="1"/>
</dbReference>
<dbReference type="PANTHER" id="PTHR48111">
    <property type="entry name" value="REGULATOR OF RPOS"/>
    <property type="match status" value="1"/>
</dbReference>
<dbReference type="Gene3D" id="3.40.50.2300">
    <property type="match status" value="1"/>
</dbReference>
<feature type="DNA-binding region" description="OmpR/PhoB-type" evidence="9">
    <location>
        <begin position="130"/>
        <end position="227"/>
    </location>
</feature>
<feature type="domain" description="OmpR/PhoB-type" evidence="11">
    <location>
        <begin position="130"/>
        <end position="227"/>
    </location>
</feature>
<keyword evidence="2 8" id="KW-0597">Phosphoprotein</keyword>
<dbReference type="PROSITE" id="PS51755">
    <property type="entry name" value="OMPR_PHOB"/>
    <property type="match status" value="1"/>
</dbReference>
<feature type="domain" description="Response regulatory" evidence="10">
    <location>
        <begin position="4"/>
        <end position="117"/>
    </location>
</feature>
<dbReference type="InterPro" id="IPR039420">
    <property type="entry name" value="WalR-like"/>
</dbReference>
<evidence type="ECO:0000256" key="1">
    <source>
        <dbReference type="ARBA" id="ARBA00018672"/>
    </source>
</evidence>
<dbReference type="CDD" id="cd17574">
    <property type="entry name" value="REC_OmpR"/>
    <property type="match status" value="1"/>
</dbReference>
<evidence type="ECO:0000256" key="8">
    <source>
        <dbReference type="PROSITE-ProRule" id="PRU00169"/>
    </source>
</evidence>
<dbReference type="Gene3D" id="6.10.250.690">
    <property type="match status" value="1"/>
</dbReference>
<proteinExistence type="predicted"/>
<dbReference type="PANTHER" id="PTHR48111:SF2">
    <property type="entry name" value="RESPONSE REGULATOR SAER"/>
    <property type="match status" value="1"/>
</dbReference>
<evidence type="ECO:0000256" key="5">
    <source>
        <dbReference type="ARBA" id="ARBA00023125"/>
    </source>
</evidence>
<gene>
    <name evidence="12" type="primary">regX3_5</name>
    <name evidence="12" type="ORF">AMURIS_03124</name>
</gene>
<name>A0A2K4ZIT8_9FIRM</name>
<protein>
    <recommendedName>
        <fullName evidence="1">Stage 0 sporulation protein A homolog</fullName>
    </recommendedName>
</protein>
<dbReference type="OrthoDB" id="9790442at2"/>
<evidence type="ECO:0000256" key="6">
    <source>
        <dbReference type="ARBA" id="ARBA00023163"/>
    </source>
</evidence>
<dbReference type="Gene3D" id="1.10.10.10">
    <property type="entry name" value="Winged helix-like DNA-binding domain superfamily/Winged helix DNA-binding domain"/>
    <property type="match status" value="1"/>
</dbReference>
<dbReference type="InterPro" id="IPR011006">
    <property type="entry name" value="CheY-like_superfamily"/>
</dbReference>
<dbReference type="Pfam" id="PF00486">
    <property type="entry name" value="Trans_reg_C"/>
    <property type="match status" value="1"/>
</dbReference>
<evidence type="ECO:0000313" key="13">
    <source>
        <dbReference type="Proteomes" id="UP000236311"/>
    </source>
</evidence>
<dbReference type="Pfam" id="PF00072">
    <property type="entry name" value="Response_reg"/>
    <property type="match status" value="1"/>
</dbReference>
<dbReference type="GO" id="GO:0000156">
    <property type="term" value="F:phosphorelay response regulator activity"/>
    <property type="evidence" value="ECO:0007669"/>
    <property type="project" value="TreeGrafter"/>
</dbReference>
<comment type="function">
    <text evidence="7">May play the central regulatory role in sporulation. It may be an element of the effector pathway responsible for the activation of sporulation genes in response to nutritional stress. Spo0A may act in concert with spo0H (a sigma factor) to control the expression of some genes that are critical to the sporulation process.</text>
</comment>
<keyword evidence="6" id="KW-0804">Transcription</keyword>
<keyword evidence="5 9" id="KW-0238">DNA-binding</keyword>
<dbReference type="Proteomes" id="UP000236311">
    <property type="component" value="Unassembled WGS sequence"/>
</dbReference>
<dbReference type="RefSeq" id="WP_103240425.1">
    <property type="nucleotide sequence ID" value="NZ_JANJZD010000015.1"/>
</dbReference>
<accession>A0A2K4ZIT8</accession>
<dbReference type="CDD" id="cd00383">
    <property type="entry name" value="trans_reg_C"/>
    <property type="match status" value="1"/>
</dbReference>
<dbReference type="InterPro" id="IPR036388">
    <property type="entry name" value="WH-like_DNA-bd_sf"/>
</dbReference>
<dbReference type="SMART" id="SM00862">
    <property type="entry name" value="Trans_reg_C"/>
    <property type="match status" value="1"/>
</dbReference>
<dbReference type="EMBL" id="OFSM01000015">
    <property type="protein sequence ID" value="SOY30397.1"/>
    <property type="molecule type" value="Genomic_DNA"/>
</dbReference>
<feature type="modified residue" description="4-aspartylphosphate" evidence="8">
    <location>
        <position position="53"/>
    </location>
</feature>
<dbReference type="GO" id="GO:0032993">
    <property type="term" value="C:protein-DNA complex"/>
    <property type="evidence" value="ECO:0007669"/>
    <property type="project" value="TreeGrafter"/>
</dbReference>
<evidence type="ECO:0000259" key="10">
    <source>
        <dbReference type="PROSITE" id="PS50110"/>
    </source>
</evidence>
<dbReference type="GO" id="GO:0000976">
    <property type="term" value="F:transcription cis-regulatory region binding"/>
    <property type="evidence" value="ECO:0007669"/>
    <property type="project" value="TreeGrafter"/>
</dbReference>
<evidence type="ECO:0000259" key="11">
    <source>
        <dbReference type="PROSITE" id="PS51755"/>
    </source>
</evidence>
<dbReference type="InterPro" id="IPR001867">
    <property type="entry name" value="OmpR/PhoB-type_DNA-bd"/>
</dbReference>
<reference evidence="12 13" key="1">
    <citation type="submission" date="2018-01" db="EMBL/GenBank/DDBJ databases">
        <authorList>
            <person name="Gaut B.S."/>
            <person name="Morton B.R."/>
            <person name="Clegg M.T."/>
            <person name="Duvall M.R."/>
        </authorList>
    </citation>
    <scope>NUCLEOTIDE SEQUENCE [LARGE SCALE GENOMIC DNA]</scope>
    <source>
        <strain evidence="12">GP69</strain>
    </source>
</reference>
<evidence type="ECO:0000256" key="4">
    <source>
        <dbReference type="ARBA" id="ARBA00023015"/>
    </source>
</evidence>